<protein>
    <recommendedName>
        <fullName evidence="3">BZIP domain-containing protein</fullName>
    </recommendedName>
</protein>
<gene>
    <name evidence="4" type="ORF">GSPATT00032680001</name>
</gene>
<evidence type="ECO:0000313" key="4">
    <source>
        <dbReference type="EMBL" id="CAK62828.1"/>
    </source>
</evidence>
<dbReference type="InterPro" id="IPR046347">
    <property type="entry name" value="bZIP_sf"/>
</dbReference>
<feature type="region of interest" description="Disordered" evidence="2">
    <location>
        <begin position="202"/>
        <end position="249"/>
    </location>
</feature>
<sequence>MSDFFVQNRSEISQQNQSGLGSFNDNLGSSFGRLQQDNQSFGPNGGGSFAQNSGFIVQAEQYRSSVGLEDVVAPIQIYEYQEPQTQKGVFFRGSGDFEMQFEEIGIERLNIQPIIQEDSKEHKAPSLDSGMKSSQQSSHEFEMKIESGEQISSKFKPEVKQLINSNIIQENKNLFNVNQAKSIYTNKITQLVEQTQQRLDLASKSSPRLSKSQQKLQRKSPIISRDHFDASSNELQSSQMTPDGNMDPVQQKLAKNRESAKNSRARKKIYYELLETKVKELQEELDKVKESNRTQTKYTEICNKFQEKFQTFLDQQQQLFDKLETCILKNKDNFEIAMVLDALRYRTNSNSQERNDAARQYFDSMVEVCLPIQTKYLIYALEKDKDFFAQQPEYQRSYISDYTDWMKDVFKKTEIKPEQIVKVKKMKSKLQSVRNTISEQNYISIHSSSIQNIKVQLKIIQSEANKVDQMWEQLKECLTPVQLATCLLAMKQNAFRQELQTSSLFVQLKNSQMSEDDDNLFRTDQSSIPNNRKLVKKSMQE</sequence>
<proteinExistence type="predicted"/>
<reference evidence="4 5" key="1">
    <citation type="journal article" date="2006" name="Nature">
        <title>Global trends of whole-genome duplications revealed by the ciliate Paramecium tetraurelia.</title>
        <authorList>
            <consortium name="Genoscope"/>
            <person name="Aury J.-M."/>
            <person name="Jaillon O."/>
            <person name="Duret L."/>
            <person name="Noel B."/>
            <person name="Jubin C."/>
            <person name="Porcel B.M."/>
            <person name="Segurens B."/>
            <person name="Daubin V."/>
            <person name="Anthouard V."/>
            <person name="Aiach N."/>
            <person name="Arnaiz O."/>
            <person name="Billaut A."/>
            <person name="Beisson J."/>
            <person name="Blanc I."/>
            <person name="Bouhouche K."/>
            <person name="Camara F."/>
            <person name="Duharcourt S."/>
            <person name="Guigo R."/>
            <person name="Gogendeau D."/>
            <person name="Katinka M."/>
            <person name="Keller A.-M."/>
            <person name="Kissmehl R."/>
            <person name="Klotz C."/>
            <person name="Koll F."/>
            <person name="Le Moue A."/>
            <person name="Lepere C."/>
            <person name="Malinsky S."/>
            <person name="Nowacki M."/>
            <person name="Nowak J.K."/>
            <person name="Plattner H."/>
            <person name="Poulain J."/>
            <person name="Ruiz F."/>
            <person name="Serrano V."/>
            <person name="Zagulski M."/>
            <person name="Dessen P."/>
            <person name="Betermier M."/>
            <person name="Weissenbach J."/>
            <person name="Scarpelli C."/>
            <person name="Schachter V."/>
            <person name="Sperling L."/>
            <person name="Meyer E."/>
            <person name="Cohen J."/>
            <person name="Wincker P."/>
        </authorList>
    </citation>
    <scope>NUCLEOTIDE SEQUENCE [LARGE SCALE GENOMIC DNA]</scope>
    <source>
        <strain evidence="4 5">Stock d4-2</strain>
    </source>
</reference>
<keyword evidence="5" id="KW-1185">Reference proteome</keyword>
<dbReference type="InterPro" id="IPR004827">
    <property type="entry name" value="bZIP"/>
</dbReference>
<evidence type="ECO:0000259" key="3">
    <source>
        <dbReference type="PROSITE" id="PS00036"/>
    </source>
</evidence>
<organism evidence="4 5">
    <name type="scientific">Paramecium tetraurelia</name>
    <dbReference type="NCBI Taxonomy" id="5888"/>
    <lineage>
        <taxon>Eukaryota</taxon>
        <taxon>Sar</taxon>
        <taxon>Alveolata</taxon>
        <taxon>Ciliophora</taxon>
        <taxon>Intramacronucleata</taxon>
        <taxon>Oligohymenophorea</taxon>
        <taxon>Peniculida</taxon>
        <taxon>Parameciidae</taxon>
        <taxon>Paramecium</taxon>
    </lineage>
</organism>
<dbReference type="GO" id="GO:0003700">
    <property type="term" value="F:DNA-binding transcription factor activity"/>
    <property type="evidence" value="ECO:0007669"/>
    <property type="project" value="InterPro"/>
</dbReference>
<dbReference type="RefSeq" id="XP_001430226.1">
    <property type="nucleotide sequence ID" value="XM_001430189.1"/>
</dbReference>
<dbReference type="AlphaFoldDB" id="A0BWB1"/>
<dbReference type="SUPFAM" id="SSF57959">
    <property type="entry name" value="Leucine zipper domain"/>
    <property type="match status" value="1"/>
</dbReference>
<feature type="domain" description="BZIP" evidence="3">
    <location>
        <begin position="252"/>
        <end position="266"/>
    </location>
</feature>
<dbReference type="EMBL" id="CT868021">
    <property type="protein sequence ID" value="CAK62828.1"/>
    <property type="molecule type" value="Genomic_DNA"/>
</dbReference>
<name>A0BWB1_PARTE</name>
<dbReference type="Gene3D" id="1.20.5.170">
    <property type="match status" value="1"/>
</dbReference>
<feature type="compositionally biased region" description="Polar residues" evidence="2">
    <location>
        <begin position="202"/>
        <end position="215"/>
    </location>
</feature>
<dbReference type="InParanoid" id="A0BWB1"/>
<dbReference type="Pfam" id="PF00170">
    <property type="entry name" value="bZIP_1"/>
    <property type="match status" value="1"/>
</dbReference>
<evidence type="ECO:0000313" key="5">
    <source>
        <dbReference type="Proteomes" id="UP000000600"/>
    </source>
</evidence>
<dbReference type="KEGG" id="ptm:GSPATT00032680001"/>
<evidence type="ECO:0000256" key="2">
    <source>
        <dbReference type="SAM" id="MobiDB-lite"/>
    </source>
</evidence>
<evidence type="ECO:0000256" key="1">
    <source>
        <dbReference type="SAM" id="Coils"/>
    </source>
</evidence>
<dbReference type="OrthoDB" id="315246at2759"/>
<dbReference type="PROSITE" id="PS00036">
    <property type="entry name" value="BZIP_BASIC"/>
    <property type="match status" value="1"/>
</dbReference>
<dbReference type="GeneID" id="5016010"/>
<keyword evidence="1" id="KW-0175">Coiled coil</keyword>
<dbReference type="HOGENOM" id="CLU_040488_0_0_1"/>
<feature type="coiled-coil region" evidence="1">
    <location>
        <begin position="264"/>
        <end position="298"/>
    </location>
</feature>
<dbReference type="OMA" id="HEFEMKI"/>
<dbReference type="SMART" id="SM00338">
    <property type="entry name" value="BRLZ"/>
    <property type="match status" value="1"/>
</dbReference>
<feature type="compositionally biased region" description="Polar residues" evidence="2">
    <location>
        <begin position="230"/>
        <end position="242"/>
    </location>
</feature>
<dbReference type="CDD" id="cd14811">
    <property type="entry name" value="bZIP_u2"/>
    <property type="match status" value="1"/>
</dbReference>
<dbReference type="Proteomes" id="UP000000600">
    <property type="component" value="Unassembled WGS sequence"/>
</dbReference>
<accession>A0BWB1</accession>
<dbReference type="eggNOG" id="ENOG502QR0I">
    <property type="taxonomic scope" value="Eukaryota"/>
</dbReference>